<accession>A0A916QNA9</accession>
<comment type="caution">
    <text evidence="1">The sequence shown here is derived from an EMBL/GenBank/DDBJ whole genome shotgun (WGS) entry which is preliminary data.</text>
</comment>
<proteinExistence type="predicted"/>
<sequence>MASNNIHIHLDGSPFLTPERFADLSGIPLKAVQKRIQRGEFPVESFNLEDSATSRAKKYINMVKLAEMAASSPFVHPRLSR</sequence>
<dbReference type="InterPro" id="IPR038147">
    <property type="entry name" value="Cox_sf"/>
</dbReference>
<organism evidence="1 2">
    <name type="scientific">Pseudohongiella nitratireducens</name>
    <dbReference type="NCBI Taxonomy" id="1768907"/>
    <lineage>
        <taxon>Bacteria</taxon>
        <taxon>Pseudomonadati</taxon>
        <taxon>Pseudomonadota</taxon>
        <taxon>Gammaproteobacteria</taxon>
        <taxon>Pseudomonadales</taxon>
        <taxon>Pseudohongiellaceae</taxon>
        <taxon>Pseudohongiella</taxon>
    </lineage>
</organism>
<keyword evidence="2" id="KW-1185">Reference proteome</keyword>
<protein>
    <submittedName>
        <fullName evidence="1">Uncharacterized protein</fullName>
    </submittedName>
</protein>
<dbReference type="Gene3D" id="6.10.200.10">
    <property type="entry name" value="Regulatory phage protein Cox"/>
    <property type="match status" value="1"/>
</dbReference>
<name>A0A916QNA9_9GAMM</name>
<evidence type="ECO:0000313" key="2">
    <source>
        <dbReference type="Proteomes" id="UP000627715"/>
    </source>
</evidence>
<dbReference type="EMBL" id="BMIY01000015">
    <property type="protein sequence ID" value="GFZ84082.1"/>
    <property type="molecule type" value="Genomic_DNA"/>
</dbReference>
<dbReference type="Proteomes" id="UP000627715">
    <property type="component" value="Unassembled WGS sequence"/>
</dbReference>
<gene>
    <name evidence="1" type="ORF">GCM10011403_29520</name>
</gene>
<reference evidence="1" key="2">
    <citation type="submission" date="2020-09" db="EMBL/GenBank/DDBJ databases">
        <authorList>
            <person name="Sun Q."/>
            <person name="Zhou Y."/>
        </authorList>
    </citation>
    <scope>NUCLEOTIDE SEQUENCE</scope>
    <source>
        <strain evidence="1">CGMCC 1.15425</strain>
    </source>
</reference>
<reference evidence="1" key="1">
    <citation type="journal article" date="2014" name="Int. J. Syst. Evol. Microbiol.">
        <title>Complete genome sequence of Corynebacterium casei LMG S-19264T (=DSM 44701T), isolated from a smear-ripened cheese.</title>
        <authorList>
            <consortium name="US DOE Joint Genome Institute (JGI-PGF)"/>
            <person name="Walter F."/>
            <person name="Albersmeier A."/>
            <person name="Kalinowski J."/>
            <person name="Ruckert C."/>
        </authorList>
    </citation>
    <scope>NUCLEOTIDE SEQUENCE</scope>
    <source>
        <strain evidence="1">CGMCC 1.15425</strain>
    </source>
</reference>
<evidence type="ECO:0000313" key="1">
    <source>
        <dbReference type="EMBL" id="GFZ84082.1"/>
    </source>
</evidence>
<dbReference type="AlphaFoldDB" id="A0A916QNA9"/>